<protein>
    <recommendedName>
        <fullName evidence="3">Sulfotransferase family protein</fullName>
    </recommendedName>
</protein>
<dbReference type="AlphaFoldDB" id="A0A2P7MUH4"/>
<dbReference type="Gene3D" id="3.40.50.300">
    <property type="entry name" value="P-loop containing nucleotide triphosphate hydrolases"/>
    <property type="match status" value="1"/>
</dbReference>
<evidence type="ECO:0000313" key="1">
    <source>
        <dbReference type="EMBL" id="PSJ04795.1"/>
    </source>
</evidence>
<evidence type="ECO:0008006" key="3">
    <source>
        <dbReference type="Google" id="ProtNLM"/>
    </source>
</evidence>
<dbReference type="RefSeq" id="WP_153062455.1">
    <property type="nucleotide sequence ID" value="NZ_PXXO01000009.1"/>
</dbReference>
<gene>
    <name evidence="1" type="ORF">C7K55_08770</name>
</gene>
<accession>A0A2P7MUH4</accession>
<evidence type="ECO:0000313" key="2">
    <source>
        <dbReference type="Proteomes" id="UP000243002"/>
    </source>
</evidence>
<dbReference type="Proteomes" id="UP000243002">
    <property type="component" value="Unassembled WGS sequence"/>
</dbReference>
<dbReference type="InterPro" id="IPR027417">
    <property type="entry name" value="P-loop_NTPase"/>
</dbReference>
<sequence>MFALSGHPAVHQKLPSRLRRRRKIGGIMRANVEAGVPVFTGIDQFIFYGDLIDSNYIGSFDANSLFREILRDYPNTILLLNFRDREDWIRSRLLHGHGEFAMREQKVRKLVSQRLLIDAWRAEWDAHLAAVRSFMRDRPEQLVEFNIDSDPIEALIARLPGYGLSPEHYGHIGRGRGRQLPEWLQAAKSWLAHHRPRAQR</sequence>
<proteinExistence type="predicted"/>
<reference evidence="1 2" key="1">
    <citation type="journal article" date="2018" name="Environ. Microbiol.">
        <title>Ecological and genomic features of two widespread freshwater picocyanobacteria.</title>
        <authorList>
            <person name="Cabello-Yeves P.J."/>
            <person name="Picazo A."/>
            <person name="Camacho A."/>
            <person name="Callieri C."/>
            <person name="Rosselli R."/>
            <person name="Roda-Garcia J.J."/>
            <person name="Coutinho F.H."/>
            <person name="Rodriguez-Valera F."/>
        </authorList>
    </citation>
    <scope>NUCLEOTIDE SEQUENCE [LARGE SCALE GENOMIC DNA]</scope>
    <source>
        <strain evidence="1 2">Tous</strain>
    </source>
</reference>
<comment type="caution">
    <text evidence="1">The sequence shown here is derived from an EMBL/GenBank/DDBJ whole genome shotgun (WGS) entry which is preliminary data.</text>
</comment>
<organism evidence="1 2">
    <name type="scientific">Cyanobium usitatum str. Tous</name>
    <dbReference type="NCBI Taxonomy" id="2116684"/>
    <lineage>
        <taxon>Bacteria</taxon>
        <taxon>Bacillati</taxon>
        <taxon>Cyanobacteriota</taxon>
        <taxon>Cyanophyceae</taxon>
        <taxon>Synechococcales</taxon>
        <taxon>Prochlorococcaceae</taxon>
        <taxon>Cyanobium</taxon>
    </lineage>
</organism>
<name>A0A2P7MUH4_9CYAN</name>
<keyword evidence="2" id="KW-1185">Reference proteome</keyword>
<dbReference type="EMBL" id="PXXO01000009">
    <property type="protein sequence ID" value="PSJ04795.1"/>
    <property type="molecule type" value="Genomic_DNA"/>
</dbReference>